<organism evidence="1">
    <name type="scientific">Streptomyces haneummycinicus</name>
    <dbReference type="NCBI Taxonomy" id="3074435"/>
    <lineage>
        <taxon>Bacteria</taxon>
        <taxon>Bacillati</taxon>
        <taxon>Actinomycetota</taxon>
        <taxon>Actinomycetes</taxon>
        <taxon>Kitasatosporales</taxon>
        <taxon>Streptomycetaceae</taxon>
        <taxon>Streptomyces</taxon>
    </lineage>
</organism>
<proteinExistence type="predicted"/>
<reference evidence="1" key="2">
    <citation type="submission" date="2024-07" db="EMBL/GenBank/DDBJ databases">
        <title>Streptomyces haneummycinica sp. nov., a new antibiotic-producing actinobacterium isolated from marine sediment.</title>
        <authorList>
            <person name="Uemura M."/>
            <person name="Hamada M."/>
            <person name="Hirano S."/>
            <person name="Kobayashi K."/>
            <person name="Ohshiro T."/>
            <person name="Kobayashi T."/>
            <person name="Terahara T."/>
        </authorList>
    </citation>
    <scope>NUCLEOTIDE SEQUENCE</scope>
    <source>
        <strain evidence="1">KM77-8</strain>
    </source>
</reference>
<protein>
    <submittedName>
        <fullName evidence="1">Uncharacterized protein</fullName>
    </submittedName>
</protein>
<gene>
    <name evidence="1" type="ORF">SHKM778_59410</name>
</gene>
<name>A0AAT9HQB2_9ACTN</name>
<sequence>MRDAGQAKAQSARATTAGISTMTAITRRCGGSEVGDMRAPASKRRIVRFRFVATVPLFRFLVKKECSF</sequence>
<evidence type="ECO:0000313" key="1">
    <source>
        <dbReference type="EMBL" id="BFO19553.1"/>
    </source>
</evidence>
<dbReference type="AlphaFoldDB" id="A0AAT9HQB2"/>
<accession>A0AAT9HQB2</accession>
<dbReference type="EMBL" id="AP035768">
    <property type="protein sequence ID" value="BFO19553.1"/>
    <property type="molecule type" value="Genomic_DNA"/>
</dbReference>
<reference evidence="1" key="1">
    <citation type="submission" date="2024-06" db="EMBL/GenBank/DDBJ databases">
        <authorList>
            <consortium name="consrtm"/>
            <person name="Uemura M."/>
            <person name="Terahara T."/>
        </authorList>
    </citation>
    <scope>NUCLEOTIDE SEQUENCE</scope>
    <source>
        <strain evidence="1">KM77-8</strain>
    </source>
</reference>